<evidence type="ECO:0000313" key="9">
    <source>
        <dbReference type="Proteomes" id="UP000230066"/>
    </source>
</evidence>
<keyword evidence="7" id="KW-0732">Signal</keyword>
<evidence type="ECO:0000256" key="2">
    <source>
        <dbReference type="ARBA" id="ARBA00022692"/>
    </source>
</evidence>
<evidence type="ECO:0000256" key="5">
    <source>
        <dbReference type="SAM" id="MobiDB-lite"/>
    </source>
</evidence>
<dbReference type="Pfam" id="PF10242">
    <property type="entry name" value="L_HMGIC_fpl"/>
    <property type="match status" value="1"/>
</dbReference>
<feature type="transmembrane region" description="Helical" evidence="6">
    <location>
        <begin position="216"/>
        <end position="238"/>
    </location>
</feature>
<comment type="caution">
    <text evidence="8">The sequence shown here is derived from an EMBL/GenBank/DDBJ whole genome shotgun (WGS) entry which is preliminary data.</text>
</comment>
<dbReference type="InterPro" id="IPR019372">
    <property type="entry name" value="LHFPL"/>
</dbReference>
<keyword evidence="2 6" id="KW-0812">Transmembrane</keyword>
<evidence type="ECO:0000256" key="4">
    <source>
        <dbReference type="ARBA" id="ARBA00023136"/>
    </source>
</evidence>
<dbReference type="EMBL" id="JXXN02000068">
    <property type="protein sequence ID" value="THD28801.1"/>
    <property type="molecule type" value="Genomic_DNA"/>
</dbReference>
<dbReference type="Gene3D" id="1.20.140.150">
    <property type="match status" value="1"/>
</dbReference>
<keyword evidence="3 6" id="KW-1133">Transmembrane helix</keyword>
<evidence type="ECO:0000313" key="8">
    <source>
        <dbReference type="EMBL" id="THD28801.1"/>
    </source>
</evidence>
<dbReference type="Proteomes" id="UP000230066">
    <property type="component" value="Unassembled WGS sequence"/>
</dbReference>
<gene>
    <name evidence="8" type="ORF">D915_000374</name>
</gene>
<comment type="subcellular location">
    <subcellularLocation>
        <location evidence="1">Membrane</location>
        <topology evidence="1">Multi-pass membrane protein</topology>
    </subcellularLocation>
</comment>
<dbReference type="PANTHER" id="PTHR12489">
    <property type="entry name" value="LIPOMA HMGIC FUSION PARTNER-LIKE PROTEIN"/>
    <property type="match status" value="1"/>
</dbReference>
<feature type="compositionally biased region" description="Low complexity" evidence="5">
    <location>
        <begin position="359"/>
        <end position="372"/>
    </location>
</feature>
<reference evidence="8" key="1">
    <citation type="submission" date="2019-03" db="EMBL/GenBank/DDBJ databases">
        <title>Improved annotation for the trematode Fasciola hepatica.</title>
        <authorList>
            <person name="Choi Y.-J."/>
            <person name="Martin J."/>
            <person name="Mitreva M."/>
        </authorList>
    </citation>
    <scope>NUCLEOTIDE SEQUENCE [LARGE SCALE GENOMIC DNA]</scope>
</reference>
<proteinExistence type="predicted"/>
<feature type="transmembrane region" description="Helical" evidence="6">
    <location>
        <begin position="126"/>
        <end position="159"/>
    </location>
</feature>
<accession>A0A4E0RP70</accession>
<evidence type="ECO:0000256" key="6">
    <source>
        <dbReference type="SAM" id="Phobius"/>
    </source>
</evidence>
<feature type="transmembrane region" description="Helical" evidence="6">
    <location>
        <begin position="171"/>
        <end position="189"/>
    </location>
</feature>
<evidence type="ECO:0000256" key="1">
    <source>
        <dbReference type="ARBA" id="ARBA00004141"/>
    </source>
</evidence>
<sequence>MRCIWLLWSSLAWLTAVLCTVGCLLPYWLKGSVYIKEPPNIPISKIQTDLDSVESSGLSNPVLDPPIGFPTDLGLFRRCGYPVYASWVSGESTKSRGRPQTGRGRPPVQWQTGCGHYTQLTHVPHLAWHIGFLLLVTACALQFFTTFFLFLMGFTLYLITVRSVYRACQSMLLIAGCLTLTACILYPVGWTNNGEVKQACGEEAYSFHLGRCHIGWAYVLTCSGGLLSVFAATLPIIFPKHIKQCANSGFRSLADSGQRPDGSLGHASKLTGPTFACPCGCCTSCSTDSLSRIGSTSVGSVAAFVQRNVPSPAHSVAISQRNSRLVLRPGSMILQQQQQGSLLFLPVNSTTVCVGERQSPCGSSSSPAPGSSVNEAPCSGKTLLNQTVSHASLHNLAPVSRPLLRPGHTHHPLLASYAPQRYSTGALLGHLYPISSHQRVAPSLNADPLIYVAEEEECDHDHMNLNSRLPDVAHMVEVVGVQSDLNEDAQTDSSPPNIRATAERVDLTNAVSFTTNTTQQPEEPSGNPEVNLSNGENIIPVRWINSQDYNPLVMTGVEIDDTLYTTSNTTEQQQSLEEHHTACVL</sequence>
<dbReference type="GO" id="GO:0016020">
    <property type="term" value="C:membrane"/>
    <property type="evidence" value="ECO:0007669"/>
    <property type="project" value="UniProtKB-SubCell"/>
</dbReference>
<dbReference type="PANTHER" id="PTHR12489:SF16">
    <property type="entry name" value="LHFPL TETRASPAN SUBFAMILY MEMBER 6 PROTEIN-RELATED"/>
    <property type="match status" value="1"/>
</dbReference>
<keyword evidence="9" id="KW-1185">Reference proteome</keyword>
<feature type="region of interest" description="Disordered" evidence="5">
    <location>
        <begin position="514"/>
        <end position="534"/>
    </location>
</feature>
<keyword evidence="4 6" id="KW-0472">Membrane</keyword>
<evidence type="ECO:0000256" key="7">
    <source>
        <dbReference type="SAM" id="SignalP"/>
    </source>
</evidence>
<feature type="signal peptide" evidence="7">
    <location>
        <begin position="1"/>
        <end position="19"/>
    </location>
</feature>
<dbReference type="AlphaFoldDB" id="A0A4E0RP70"/>
<organism evidence="8 9">
    <name type="scientific">Fasciola hepatica</name>
    <name type="common">Liver fluke</name>
    <dbReference type="NCBI Taxonomy" id="6192"/>
    <lineage>
        <taxon>Eukaryota</taxon>
        <taxon>Metazoa</taxon>
        <taxon>Spiralia</taxon>
        <taxon>Lophotrochozoa</taxon>
        <taxon>Platyhelminthes</taxon>
        <taxon>Trematoda</taxon>
        <taxon>Digenea</taxon>
        <taxon>Plagiorchiida</taxon>
        <taxon>Echinostomata</taxon>
        <taxon>Echinostomatoidea</taxon>
        <taxon>Fasciolidae</taxon>
        <taxon>Fasciola</taxon>
    </lineage>
</organism>
<feature type="chain" id="PRO_5020041484" evidence="7">
    <location>
        <begin position="20"/>
        <end position="585"/>
    </location>
</feature>
<name>A0A4E0RP70_FASHE</name>
<protein>
    <submittedName>
        <fullName evidence="8">Lipoma HMGIC fusion partner</fullName>
    </submittedName>
</protein>
<evidence type="ECO:0000256" key="3">
    <source>
        <dbReference type="ARBA" id="ARBA00022989"/>
    </source>
</evidence>
<feature type="region of interest" description="Disordered" evidence="5">
    <location>
        <begin position="358"/>
        <end position="379"/>
    </location>
</feature>